<proteinExistence type="predicted"/>
<sequence length="61" mass="7119">MDGSDSLELLYKRSPWTQHIELLLRCTLRLCDFAAHEFRSRKVENSKYFGISSHTGNFLSL</sequence>
<name>A0A5B7IN92_PORTR</name>
<keyword evidence="2" id="KW-1185">Reference proteome</keyword>
<protein>
    <submittedName>
        <fullName evidence="1">Uncharacterized protein</fullName>
    </submittedName>
</protein>
<dbReference type="Proteomes" id="UP000324222">
    <property type="component" value="Unassembled WGS sequence"/>
</dbReference>
<comment type="caution">
    <text evidence="1">The sequence shown here is derived from an EMBL/GenBank/DDBJ whole genome shotgun (WGS) entry which is preliminary data.</text>
</comment>
<evidence type="ECO:0000313" key="2">
    <source>
        <dbReference type="Proteomes" id="UP000324222"/>
    </source>
</evidence>
<evidence type="ECO:0000313" key="1">
    <source>
        <dbReference type="EMBL" id="MPC82278.1"/>
    </source>
</evidence>
<accession>A0A5B7IN92</accession>
<reference evidence="1 2" key="1">
    <citation type="submission" date="2019-05" db="EMBL/GenBank/DDBJ databases">
        <title>Another draft genome of Portunus trituberculatus and its Hox gene families provides insights of decapod evolution.</title>
        <authorList>
            <person name="Jeong J.-H."/>
            <person name="Song I."/>
            <person name="Kim S."/>
            <person name="Choi T."/>
            <person name="Kim D."/>
            <person name="Ryu S."/>
            <person name="Kim W."/>
        </authorList>
    </citation>
    <scope>NUCLEOTIDE SEQUENCE [LARGE SCALE GENOMIC DNA]</scope>
    <source>
        <tissue evidence="1">Muscle</tissue>
    </source>
</reference>
<organism evidence="1 2">
    <name type="scientific">Portunus trituberculatus</name>
    <name type="common">Swimming crab</name>
    <name type="synonym">Neptunus trituberculatus</name>
    <dbReference type="NCBI Taxonomy" id="210409"/>
    <lineage>
        <taxon>Eukaryota</taxon>
        <taxon>Metazoa</taxon>
        <taxon>Ecdysozoa</taxon>
        <taxon>Arthropoda</taxon>
        <taxon>Crustacea</taxon>
        <taxon>Multicrustacea</taxon>
        <taxon>Malacostraca</taxon>
        <taxon>Eumalacostraca</taxon>
        <taxon>Eucarida</taxon>
        <taxon>Decapoda</taxon>
        <taxon>Pleocyemata</taxon>
        <taxon>Brachyura</taxon>
        <taxon>Eubrachyura</taxon>
        <taxon>Portunoidea</taxon>
        <taxon>Portunidae</taxon>
        <taxon>Portuninae</taxon>
        <taxon>Portunus</taxon>
    </lineage>
</organism>
<dbReference type="EMBL" id="VSRR010059289">
    <property type="protein sequence ID" value="MPC82278.1"/>
    <property type="molecule type" value="Genomic_DNA"/>
</dbReference>
<gene>
    <name evidence="1" type="ORF">E2C01_076935</name>
</gene>
<dbReference type="AlphaFoldDB" id="A0A5B7IN92"/>